<evidence type="ECO:0000256" key="1">
    <source>
        <dbReference type="SAM" id="MobiDB-lite"/>
    </source>
</evidence>
<dbReference type="EMBL" id="JH668263">
    <property type="protein sequence ID" value="EIM19070.1"/>
    <property type="molecule type" value="Genomic_DNA"/>
</dbReference>
<sequence length="211" mass="23829">MDAHHRKSADLPEGHKNPPGESASAEFTGEHFLNNISFDFGAADARGNLDASQHGRRQSQRLNTNLNKRRRTANENYGARSFDILSLAEHLTDVMTQTVGKLKGELESTFKKCIREEQDKHDKSLKEMSHRFQQQLHELREQRVTPNYLPAAPTYAQKAAQGSPMVPSKKAITLTLHQTDPTKPVLSENETKSADIKRIMDEHISKTFGDR</sequence>
<dbReference type="InParanoid" id="I4Y528"/>
<dbReference type="Proteomes" id="UP000005242">
    <property type="component" value="Unassembled WGS sequence"/>
</dbReference>
<feature type="compositionally biased region" description="Basic and acidic residues" evidence="1">
    <location>
        <begin position="189"/>
        <end position="198"/>
    </location>
</feature>
<dbReference type="KEGG" id="wse:WALSEDRAFT_70899"/>
<dbReference type="AlphaFoldDB" id="I4Y528"/>
<gene>
    <name evidence="2" type="ORF">WALSEDRAFT_70899</name>
</gene>
<dbReference type="GeneID" id="18475814"/>
<name>I4Y528_WALMC</name>
<dbReference type="RefSeq" id="XP_006960890.1">
    <property type="nucleotide sequence ID" value="XM_006960828.1"/>
</dbReference>
<feature type="non-terminal residue" evidence="2">
    <location>
        <position position="211"/>
    </location>
</feature>
<feature type="region of interest" description="Disordered" evidence="1">
    <location>
        <begin position="49"/>
        <end position="72"/>
    </location>
</feature>
<evidence type="ECO:0000313" key="2">
    <source>
        <dbReference type="EMBL" id="EIM19070.1"/>
    </source>
</evidence>
<feature type="compositionally biased region" description="Basic and acidic residues" evidence="1">
    <location>
        <begin position="1"/>
        <end position="18"/>
    </location>
</feature>
<evidence type="ECO:0000313" key="3">
    <source>
        <dbReference type="Proteomes" id="UP000005242"/>
    </source>
</evidence>
<dbReference type="OMA" id="DEHIPKT"/>
<feature type="region of interest" description="Disordered" evidence="1">
    <location>
        <begin position="1"/>
        <end position="27"/>
    </location>
</feature>
<protein>
    <submittedName>
        <fullName evidence="2">Uncharacterized protein</fullName>
    </submittedName>
</protein>
<dbReference type="HOGENOM" id="CLU_113572_0_0_1"/>
<proteinExistence type="predicted"/>
<keyword evidence="3" id="KW-1185">Reference proteome</keyword>
<organism evidence="2 3">
    <name type="scientific">Wallemia mellicola (strain ATCC MYA-4683 / CBS 633.66)</name>
    <name type="common">Wallemia sebi (CBS 633.66)</name>
    <dbReference type="NCBI Taxonomy" id="671144"/>
    <lineage>
        <taxon>Eukaryota</taxon>
        <taxon>Fungi</taxon>
        <taxon>Dikarya</taxon>
        <taxon>Basidiomycota</taxon>
        <taxon>Wallemiomycotina</taxon>
        <taxon>Wallemiomycetes</taxon>
        <taxon>Wallemiales</taxon>
        <taxon>Wallemiaceae</taxon>
        <taxon>Wallemia</taxon>
    </lineage>
</organism>
<reference evidence="2 3" key="1">
    <citation type="journal article" date="2012" name="Fungal Genet. Biol.">
        <title>The genome of the xerotolerant mold Wallemia sebi reveals adaptations to osmotic stress and suggests cryptic sexual reproduction.</title>
        <authorList>
            <person name="Padamsee M."/>
            <person name="Kumar T.K.A."/>
            <person name="Riley R."/>
            <person name="Binder M."/>
            <person name="Boyd A."/>
            <person name="Calvo A.M."/>
            <person name="Furukawa K."/>
            <person name="Hesse C."/>
            <person name="Hohmann S."/>
            <person name="James T.Y."/>
            <person name="LaButti K."/>
            <person name="Lapidus A."/>
            <person name="Lindquist E."/>
            <person name="Lucas S."/>
            <person name="Miller K."/>
            <person name="Shantappa S."/>
            <person name="Grigoriev I.V."/>
            <person name="Hibbett D.S."/>
            <person name="McLaughlin D.J."/>
            <person name="Spatafora J.W."/>
            <person name="Aime M.C."/>
        </authorList>
    </citation>
    <scope>NUCLEOTIDE SEQUENCE [LARGE SCALE GENOMIC DNA]</scope>
    <source>
        <strain evidence="3">ATCC MYA-4683 / CBS 633.66</strain>
    </source>
</reference>
<feature type="region of interest" description="Disordered" evidence="1">
    <location>
        <begin position="177"/>
        <end position="198"/>
    </location>
</feature>
<accession>I4Y528</accession>